<feature type="binding site" evidence="5">
    <location>
        <position position="38"/>
    </location>
    <ligand>
        <name>AMP</name>
        <dbReference type="ChEBI" id="CHEBI:456215"/>
    </ligand>
</feature>
<evidence type="ECO:0000313" key="8">
    <source>
        <dbReference type="EMBL" id="AYF97544.1"/>
    </source>
</evidence>
<feature type="binding site" evidence="5">
    <location>
        <position position="135"/>
    </location>
    <ligand>
        <name>AMP</name>
        <dbReference type="ChEBI" id="CHEBI:456215"/>
    </ligand>
</feature>
<comment type="domain">
    <text evidence="5">Consists of three domains, a large central CORE domain and two small peripheral domains, NMPbind and LID, which undergo movements during catalysis. The LID domain closes over the site of phosphoryl transfer upon ATP binding. Assembling and dissambling the active center during each catalytic cycle provides an effective means to prevent ATP hydrolysis.</text>
</comment>
<dbReference type="NCBIfam" id="NF011104">
    <property type="entry name" value="PRK14531.1"/>
    <property type="match status" value="1"/>
</dbReference>
<dbReference type="InterPro" id="IPR000850">
    <property type="entry name" value="Adenylat/UMP-CMP_kin"/>
</dbReference>
<keyword evidence="1 5" id="KW-0808">Transferase</keyword>
<feature type="region of interest" description="NMP" evidence="5">
    <location>
        <begin position="32"/>
        <end position="61"/>
    </location>
</feature>
<dbReference type="InterPro" id="IPR033690">
    <property type="entry name" value="Adenylat_kinase_CS"/>
</dbReference>
<organism evidence="8 9">
    <name type="scientific">Protaetiibacter intestinalis</name>
    <dbReference type="NCBI Taxonomy" id="2419774"/>
    <lineage>
        <taxon>Bacteria</taxon>
        <taxon>Bacillati</taxon>
        <taxon>Actinomycetota</taxon>
        <taxon>Actinomycetes</taxon>
        <taxon>Micrococcales</taxon>
        <taxon>Microbacteriaceae</taxon>
        <taxon>Protaetiibacter</taxon>
    </lineage>
</organism>
<comment type="similarity">
    <text evidence="5 6">Belongs to the adenylate kinase family.</text>
</comment>
<comment type="catalytic activity">
    <reaction evidence="5 7">
        <text>AMP + ATP = 2 ADP</text>
        <dbReference type="Rhea" id="RHEA:12973"/>
        <dbReference type="ChEBI" id="CHEBI:30616"/>
        <dbReference type="ChEBI" id="CHEBI:456215"/>
        <dbReference type="ChEBI" id="CHEBI:456216"/>
        <dbReference type="EC" id="2.7.4.3"/>
    </reaction>
</comment>
<protein>
    <recommendedName>
        <fullName evidence="5 7">Adenylate kinase</fullName>
        <shortName evidence="5">AK</shortName>
        <ecNumber evidence="5 7">2.7.4.3</ecNumber>
    </recommendedName>
    <alternativeName>
        <fullName evidence="5">ATP-AMP transphosphorylase</fullName>
    </alternativeName>
    <alternativeName>
        <fullName evidence="5">ATP:AMP phosphotransferase</fullName>
    </alternativeName>
    <alternativeName>
        <fullName evidence="5">Adenylate monophosphate kinase</fullName>
    </alternativeName>
</protein>
<dbReference type="PROSITE" id="PS00113">
    <property type="entry name" value="ADENYLATE_KINASE"/>
    <property type="match status" value="1"/>
</dbReference>
<feature type="binding site" evidence="5">
    <location>
        <begin position="12"/>
        <end position="17"/>
    </location>
    <ligand>
        <name>ATP</name>
        <dbReference type="ChEBI" id="CHEBI:30616"/>
    </ligand>
</feature>
<accession>A0A387B208</accession>
<keyword evidence="3 5" id="KW-0547">Nucleotide-binding</keyword>
<comment type="pathway">
    <text evidence="5">Purine metabolism; AMP biosynthesis via salvage pathway; AMP from ADP: step 1/1.</text>
</comment>
<feature type="binding site" evidence="5">
    <location>
        <begin position="59"/>
        <end position="61"/>
    </location>
    <ligand>
        <name>AMP</name>
        <dbReference type="ChEBI" id="CHEBI:456215"/>
    </ligand>
</feature>
<dbReference type="GO" id="GO:0005737">
    <property type="term" value="C:cytoplasm"/>
    <property type="evidence" value="ECO:0007669"/>
    <property type="project" value="UniProtKB-SubCell"/>
</dbReference>
<dbReference type="GO" id="GO:0005524">
    <property type="term" value="F:ATP binding"/>
    <property type="evidence" value="ECO:0007669"/>
    <property type="project" value="UniProtKB-UniRule"/>
</dbReference>
<keyword evidence="9" id="KW-1185">Reference proteome</keyword>
<evidence type="ECO:0000256" key="1">
    <source>
        <dbReference type="ARBA" id="ARBA00022679"/>
    </source>
</evidence>
<dbReference type="GO" id="GO:0004017">
    <property type="term" value="F:AMP kinase activity"/>
    <property type="evidence" value="ECO:0007669"/>
    <property type="project" value="UniProtKB-UniRule"/>
</dbReference>
<evidence type="ECO:0000256" key="2">
    <source>
        <dbReference type="ARBA" id="ARBA00022727"/>
    </source>
</evidence>
<evidence type="ECO:0000256" key="5">
    <source>
        <dbReference type="HAMAP-Rule" id="MF_00235"/>
    </source>
</evidence>
<dbReference type="KEGG" id="lyd:D7I47_04230"/>
<dbReference type="OrthoDB" id="9805030at2"/>
<evidence type="ECO:0000313" key="9">
    <source>
        <dbReference type="Proteomes" id="UP000278886"/>
    </source>
</evidence>
<dbReference type="NCBIfam" id="NF001381">
    <property type="entry name" value="PRK00279.1-3"/>
    <property type="match status" value="1"/>
</dbReference>
<feature type="binding site" evidence="5">
    <location>
        <begin position="87"/>
        <end position="90"/>
    </location>
    <ligand>
        <name>AMP</name>
        <dbReference type="ChEBI" id="CHEBI:456215"/>
    </ligand>
</feature>
<feature type="binding site" evidence="5">
    <location>
        <position position="94"/>
    </location>
    <ligand>
        <name>AMP</name>
        <dbReference type="ChEBI" id="CHEBI:456215"/>
    </ligand>
</feature>
<evidence type="ECO:0000256" key="3">
    <source>
        <dbReference type="ARBA" id="ARBA00022741"/>
    </source>
</evidence>
<dbReference type="SUPFAM" id="SSF52540">
    <property type="entry name" value="P-loop containing nucleoside triphosphate hydrolases"/>
    <property type="match status" value="1"/>
</dbReference>
<feature type="binding site" evidence="5">
    <location>
        <position position="33"/>
    </location>
    <ligand>
        <name>AMP</name>
        <dbReference type="ChEBI" id="CHEBI:456215"/>
    </ligand>
</feature>
<sequence length="199" mass="21739">MTVRLLIVGPPGAGKGTQAARIAEHFGIPTISTGDIFRANIANETELGKRVKAIVDAGDYVPDSLTNELVTDRLAEADATTGFLLDGYPRTPDQVRYLDGLLASHGHKLDAVLRLVADQDEIVRRLRKRAIEQGRADDSEEAIRHRQEVYQRETAPVLEMFREQGLLIEVDGLGSVDEVADRIWAAFAERGLATGAPQA</sequence>
<comment type="caution">
    <text evidence="5">Lacks conserved residue(s) required for the propagation of feature annotation.</text>
</comment>
<dbReference type="Gene3D" id="3.40.50.300">
    <property type="entry name" value="P-loop containing nucleotide triphosphate hydrolases"/>
    <property type="match status" value="1"/>
</dbReference>
<keyword evidence="5 7" id="KW-0067">ATP-binding</keyword>
<comment type="subunit">
    <text evidence="5 7">Monomer.</text>
</comment>
<feature type="binding site" evidence="5">
    <location>
        <position position="146"/>
    </location>
    <ligand>
        <name>AMP</name>
        <dbReference type="ChEBI" id="CHEBI:456215"/>
    </ligand>
</feature>
<dbReference type="RefSeq" id="WP_120761893.1">
    <property type="nucleotide sequence ID" value="NZ_CP032630.1"/>
</dbReference>
<evidence type="ECO:0000256" key="7">
    <source>
        <dbReference type="RuleBase" id="RU003331"/>
    </source>
</evidence>
<keyword evidence="2 5" id="KW-0545">Nucleotide biosynthesis</keyword>
<name>A0A387B208_9MICO</name>
<dbReference type="InterPro" id="IPR027417">
    <property type="entry name" value="P-loop_NTPase"/>
</dbReference>
<gene>
    <name evidence="5" type="primary">adk</name>
    <name evidence="8" type="ORF">D7I47_04230</name>
</gene>
<dbReference type="Pfam" id="PF00406">
    <property type="entry name" value="ADK"/>
    <property type="match status" value="1"/>
</dbReference>
<comment type="subcellular location">
    <subcellularLocation>
        <location evidence="5 7">Cytoplasm</location>
    </subcellularLocation>
</comment>
<dbReference type="CDD" id="cd01428">
    <property type="entry name" value="ADK"/>
    <property type="match status" value="1"/>
</dbReference>
<dbReference type="PANTHER" id="PTHR23359">
    <property type="entry name" value="NUCLEOTIDE KINASE"/>
    <property type="match status" value="1"/>
</dbReference>
<feature type="binding site" evidence="5">
    <location>
        <position position="129"/>
    </location>
    <ligand>
        <name>ATP</name>
        <dbReference type="ChEBI" id="CHEBI:30616"/>
    </ligand>
</feature>
<dbReference type="PRINTS" id="PR00094">
    <property type="entry name" value="ADENYLTKNASE"/>
</dbReference>
<proteinExistence type="inferred from homology"/>
<dbReference type="EMBL" id="CP032630">
    <property type="protein sequence ID" value="AYF97544.1"/>
    <property type="molecule type" value="Genomic_DNA"/>
</dbReference>
<keyword evidence="5" id="KW-0963">Cytoplasm</keyword>
<feature type="binding site" evidence="5">
    <location>
        <position position="174"/>
    </location>
    <ligand>
        <name>ATP</name>
        <dbReference type="ChEBI" id="CHEBI:30616"/>
    </ligand>
</feature>
<reference evidence="9" key="1">
    <citation type="submission" date="2018-09" db="EMBL/GenBank/DDBJ databases">
        <title>Genome sequencing of strain 2DFWR-13.</title>
        <authorList>
            <person name="Heo J."/>
            <person name="Kim S.-J."/>
            <person name="Kwon S.-W."/>
        </authorList>
    </citation>
    <scope>NUCLEOTIDE SEQUENCE [LARGE SCALE GENOMIC DNA]</scope>
    <source>
        <strain evidence="9">2DFWR-13</strain>
    </source>
</reference>
<dbReference type="EC" id="2.7.4.3" evidence="5 7"/>
<dbReference type="UniPathway" id="UPA00588">
    <property type="reaction ID" value="UER00649"/>
</dbReference>
<evidence type="ECO:0000256" key="4">
    <source>
        <dbReference type="ARBA" id="ARBA00022777"/>
    </source>
</evidence>
<dbReference type="AlphaFoldDB" id="A0A387B208"/>
<comment type="function">
    <text evidence="5">Catalyzes the reversible transfer of the terminal phosphate group between ATP and AMP. Plays an important role in cellular energy homeostasis and in adenine nucleotide metabolism.</text>
</comment>
<dbReference type="NCBIfam" id="NF011105">
    <property type="entry name" value="PRK14532.1"/>
    <property type="match status" value="1"/>
</dbReference>
<dbReference type="NCBIfam" id="NF011100">
    <property type="entry name" value="PRK14527.1"/>
    <property type="match status" value="1"/>
</dbReference>
<keyword evidence="4 5" id="KW-0418">Kinase</keyword>
<dbReference type="HAMAP" id="MF_00235">
    <property type="entry name" value="Adenylate_kinase_Adk"/>
    <property type="match status" value="1"/>
</dbReference>
<dbReference type="GO" id="GO:0044209">
    <property type="term" value="P:AMP salvage"/>
    <property type="evidence" value="ECO:0007669"/>
    <property type="project" value="UniProtKB-UniRule"/>
</dbReference>
<dbReference type="Proteomes" id="UP000278886">
    <property type="component" value="Chromosome"/>
</dbReference>
<evidence type="ECO:0000256" key="6">
    <source>
        <dbReference type="RuleBase" id="RU003330"/>
    </source>
</evidence>